<keyword evidence="2" id="KW-1185">Reference proteome</keyword>
<organism evidence="1 2">
    <name type="scientific">Agromyces archimandritae</name>
    <dbReference type="NCBI Taxonomy" id="2781962"/>
    <lineage>
        <taxon>Bacteria</taxon>
        <taxon>Bacillati</taxon>
        <taxon>Actinomycetota</taxon>
        <taxon>Actinomycetes</taxon>
        <taxon>Micrococcales</taxon>
        <taxon>Microbacteriaceae</taxon>
        <taxon>Agromyces</taxon>
    </lineage>
</organism>
<sequence length="103" mass="11404">MFMQMTIYTPKPEFLGEVIASMNRVRLAGLGTPGLDAIGPWREADGGRAVGIALWESRRHFEEHAEAVFAVADDDPFERWLAAPPERILLDDVGAAPGNPEEW</sequence>
<evidence type="ECO:0000313" key="1">
    <source>
        <dbReference type="EMBL" id="QTX05342.1"/>
    </source>
</evidence>
<name>A0A975FPB2_9MICO</name>
<protein>
    <recommendedName>
        <fullName evidence="3">ABM domain-containing protein</fullName>
    </recommendedName>
</protein>
<dbReference type="InterPro" id="IPR011008">
    <property type="entry name" value="Dimeric_a/b-barrel"/>
</dbReference>
<dbReference type="RefSeq" id="WP_210899989.1">
    <property type="nucleotide sequence ID" value="NZ_CP071696.1"/>
</dbReference>
<reference evidence="1" key="1">
    <citation type="submission" date="2021-03" db="EMBL/GenBank/DDBJ databases">
        <title>Agromyces archimandritus sp. nov., isolated from the cockroach Archimandrita tessellata.</title>
        <authorList>
            <person name="Guzman J."/>
            <person name="Ortuzar M."/>
            <person name="Poehlein A."/>
            <person name="Daniel R."/>
            <person name="Trujillo M."/>
            <person name="Vilcinskas A."/>
        </authorList>
    </citation>
    <scope>NUCLEOTIDE SEQUENCE</scope>
    <source>
        <strain evidence="1">G127AT</strain>
    </source>
</reference>
<evidence type="ECO:0008006" key="3">
    <source>
        <dbReference type="Google" id="ProtNLM"/>
    </source>
</evidence>
<dbReference type="KEGG" id="aarc:G127AT_03700"/>
<gene>
    <name evidence="1" type="ORF">G127AT_03700</name>
</gene>
<dbReference type="Proteomes" id="UP000671914">
    <property type="component" value="Chromosome"/>
</dbReference>
<dbReference type="EMBL" id="CP071696">
    <property type="protein sequence ID" value="QTX05342.1"/>
    <property type="molecule type" value="Genomic_DNA"/>
</dbReference>
<proteinExistence type="predicted"/>
<evidence type="ECO:0000313" key="2">
    <source>
        <dbReference type="Proteomes" id="UP000671914"/>
    </source>
</evidence>
<dbReference type="AlphaFoldDB" id="A0A975FPB2"/>
<dbReference type="SUPFAM" id="SSF54909">
    <property type="entry name" value="Dimeric alpha+beta barrel"/>
    <property type="match status" value="1"/>
</dbReference>
<accession>A0A975FPB2</accession>